<feature type="transmembrane region" description="Helical" evidence="2">
    <location>
        <begin position="36"/>
        <end position="55"/>
    </location>
</feature>
<feature type="domain" description="Glycosyl transferase CAP10" evidence="3">
    <location>
        <begin position="336"/>
        <end position="638"/>
    </location>
</feature>
<evidence type="ECO:0000256" key="2">
    <source>
        <dbReference type="SAM" id="Phobius"/>
    </source>
</evidence>
<dbReference type="InterPro" id="IPR006598">
    <property type="entry name" value="CAP10"/>
</dbReference>
<evidence type="ECO:0000259" key="3">
    <source>
        <dbReference type="SMART" id="SM00672"/>
    </source>
</evidence>
<feature type="compositionally biased region" description="Polar residues" evidence="1">
    <location>
        <begin position="65"/>
        <end position="81"/>
    </location>
</feature>
<name>A0AA38YCT6_9EURO</name>
<keyword evidence="2" id="KW-0472">Membrane</keyword>
<dbReference type="SMART" id="SM00672">
    <property type="entry name" value="CAP10"/>
    <property type="match status" value="1"/>
</dbReference>
<keyword evidence="5" id="KW-1185">Reference proteome</keyword>
<feature type="region of interest" description="Disordered" evidence="1">
    <location>
        <begin position="65"/>
        <end position="95"/>
    </location>
</feature>
<gene>
    <name evidence="4" type="ORF">H2204_001565</name>
</gene>
<reference evidence="4" key="1">
    <citation type="submission" date="2022-10" db="EMBL/GenBank/DDBJ databases">
        <title>Culturing micro-colonial fungi from biological soil crusts in the Mojave desert and describing Neophaeococcomyces mojavensis, and introducing the new genera and species Taxawa tesnikishii.</title>
        <authorList>
            <person name="Kurbessoian T."/>
            <person name="Stajich J.E."/>
        </authorList>
    </citation>
    <scope>NUCLEOTIDE SEQUENCE</scope>
    <source>
        <strain evidence="4">TK_35</strain>
    </source>
</reference>
<dbReference type="AlphaFoldDB" id="A0AA38YCT6"/>
<dbReference type="Pfam" id="PF05686">
    <property type="entry name" value="Glyco_transf_90"/>
    <property type="match status" value="1"/>
</dbReference>
<evidence type="ECO:0000313" key="5">
    <source>
        <dbReference type="Proteomes" id="UP001172681"/>
    </source>
</evidence>
<comment type="caution">
    <text evidence="4">The sequence shown here is derived from an EMBL/GenBank/DDBJ whole genome shotgun (WGS) entry which is preliminary data.</text>
</comment>
<protein>
    <recommendedName>
        <fullName evidence="3">Glycosyl transferase CAP10 domain-containing protein</fullName>
    </recommendedName>
</protein>
<keyword evidence="2" id="KW-1133">Transmembrane helix</keyword>
<organism evidence="4 5">
    <name type="scientific">Knufia peltigerae</name>
    <dbReference type="NCBI Taxonomy" id="1002370"/>
    <lineage>
        <taxon>Eukaryota</taxon>
        <taxon>Fungi</taxon>
        <taxon>Dikarya</taxon>
        <taxon>Ascomycota</taxon>
        <taxon>Pezizomycotina</taxon>
        <taxon>Eurotiomycetes</taxon>
        <taxon>Chaetothyriomycetidae</taxon>
        <taxon>Chaetothyriales</taxon>
        <taxon>Trichomeriaceae</taxon>
        <taxon>Knufia</taxon>
    </lineage>
</organism>
<proteinExistence type="predicted"/>
<sequence length="653" mass="73995">MAHRLHDLYAGDSPCCGLAATSRSLPGFNMLRLNRLYFIVGAIILVLLYESLSYFRPNDVTAPLSDQTFPEPHQSVNTTKPSWYPSRPGSSSTNADTISRLVADANKFFEDLVAKQSKKLDNAAKAYRQRRGRHPPPGFDKWFEYANANDAVIVEEFFDQIYHDLEPFWSLSPHDIRARARNLGMHVRVHEHKAEADTDWFWHVIWANMINEVAHLLPDMVIPLNAMDEPRIMVPFEEISTRLEKARESRALPQHEKISDVVQGWTETAEPGQAQPEIEWFQSAPLSFARAACDSNSPLRTEPNMLHRAMVSKNDHPNPQSFMVGGFVGNWTLASDLCQDPSIGAYHGALTSPLTKSTSQELLPMFGGSKFTVNNDILIPAPMPWNGNENFDSEDPHPWYSKSAKAIWRGTATGGRHNALNWPNFHRHRFVALTNGTKYSLADETTDRIFTPLQQQSSLSGLSSDIQKNLSKWLSKYNDVCFTDLFCDIPTKESQCWYLSDEFEVGATMSLPDQYASKFLPDIDGNSFSGRYRSFLMSNSVPIKSTLYREWHDARLVAWKHFVPMNNRFTDYYAILAYFVGCDEDTCGAAGKYEGHDSQAERIAKAGNEWAAKVLRKVDMQIYVARLLLEYGRLTDNKRDTLGWVADLKSASP</sequence>
<accession>A0AA38YCT6</accession>
<dbReference type="Proteomes" id="UP001172681">
    <property type="component" value="Unassembled WGS sequence"/>
</dbReference>
<dbReference type="InterPro" id="IPR051091">
    <property type="entry name" value="O-Glucosyltr/Glycosyltrsf_90"/>
</dbReference>
<dbReference type="PANTHER" id="PTHR12203">
    <property type="entry name" value="KDEL LYS-ASP-GLU-LEU CONTAINING - RELATED"/>
    <property type="match status" value="1"/>
</dbReference>
<dbReference type="EMBL" id="JAPDRN010000006">
    <property type="protein sequence ID" value="KAJ9644214.1"/>
    <property type="molecule type" value="Genomic_DNA"/>
</dbReference>
<evidence type="ECO:0000313" key="4">
    <source>
        <dbReference type="EMBL" id="KAJ9644214.1"/>
    </source>
</evidence>
<dbReference type="PANTHER" id="PTHR12203:SF22">
    <property type="entry name" value="CAPSULE ASSOCIATED PROTEIN"/>
    <property type="match status" value="1"/>
</dbReference>
<evidence type="ECO:0000256" key="1">
    <source>
        <dbReference type="SAM" id="MobiDB-lite"/>
    </source>
</evidence>
<keyword evidence="2" id="KW-0812">Transmembrane</keyword>